<accession>A0A6J0C915</accession>
<organism evidence="2 3">
    <name type="scientific">Neodiprion lecontei</name>
    <name type="common">Redheaded pine sawfly</name>
    <dbReference type="NCBI Taxonomy" id="441921"/>
    <lineage>
        <taxon>Eukaryota</taxon>
        <taxon>Metazoa</taxon>
        <taxon>Ecdysozoa</taxon>
        <taxon>Arthropoda</taxon>
        <taxon>Hexapoda</taxon>
        <taxon>Insecta</taxon>
        <taxon>Pterygota</taxon>
        <taxon>Neoptera</taxon>
        <taxon>Endopterygota</taxon>
        <taxon>Hymenoptera</taxon>
        <taxon>Tenthredinoidea</taxon>
        <taxon>Diprionidae</taxon>
        <taxon>Diprioninae</taxon>
        <taxon>Neodiprion</taxon>
    </lineage>
</organism>
<reference evidence="3 4" key="1">
    <citation type="submission" date="2025-05" db="UniProtKB">
        <authorList>
            <consortium name="RefSeq"/>
        </authorList>
    </citation>
    <scope>IDENTIFICATION</scope>
    <source>
        <tissue evidence="3 4">Thorax and Abdomen</tissue>
    </source>
</reference>
<evidence type="ECO:0000313" key="3">
    <source>
        <dbReference type="RefSeq" id="XP_015523856.2"/>
    </source>
</evidence>
<dbReference type="Proteomes" id="UP000829291">
    <property type="component" value="Chromosome 6"/>
</dbReference>
<name>A0A6J0C915_NEOLC</name>
<dbReference type="KEGG" id="nlo:107227269"/>
<dbReference type="RefSeq" id="XP_015523856.2">
    <property type="nucleotide sequence ID" value="XM_015668370.2"/>
</dbReference>
<dbReference type="OrthoDB" id="6361347at2759"/>
<evidence type="ECO:0000313" key="2">
    <source>
        <dbReference type="Proteomes" id="UP000829291"/>
    </source>
</evidence>
<proteinExistence type="predicted"/>
<feature type="region of interest" description="Disordered" evidence="1">
    <location>
        <begin position="1"/>
        <end position="65"/>
    </location>
</feature>
<evidence type="ECO:0000256" key="1">
    <source>
        <dbReference type="SAM" id="MobiDB-lite"/>
    </source>
</evidence>
<dbReference type="RefSeq" id="XP_015523857.2">
    <property type="nucleotide sequence ID" value="XM_015668371.2"/>
</dbReference>
<protein>
    <submittedName>
        <fullName evidence="3 4">Uncharacterized protein LOC107227269</fullName>
    </submittedName>
</protein>
<evidence type="ECO:0000313" key="4">
    <source>
        <dbReference type="RefSeq" id="XP_015523857.2"/>
    </source>
</evidence>
<keyword evidence="2" id="KW-1185">Reference proteome</keyword>
<sequence>MKVERNPPEDSKAESESSDFEELGDVASTKRIFSSSDGERTEIDDSDNDSGFVGVSQGSLDRLDTVTPEVPCAETSGSGPYDRDAILYELASSGHPREARFIAAVERMKNGGVKSASDIYADFPDNFEYDASTLSQECRESMIEKLREATKPIPDSMLHLLTGRNRPGDCGRPSDFKPEWLDMEKIRRGQKFAQEHMFSIFFSEMLSLFALFSFEDGLKPLIITGRSSTPFTAFKRYLSTGLRVRHWYTEDLWAKGSAARKDILTVRVMHGAAKRRLDASTNAEIDAAAKIPNAWCPSREMLLKDFAETCEAPVIGQCPYLIEKNSPDRPKGINQTEMALTQWGFVGLIVSYPKCLGVHYATDEDLEAFCHLWRSIGYQLGMEDEYNFCRGTLEEIRQRSSDFLETWVKPNLRIITPEWEHMMRCIFTGVSVYLPGATYETSLLYLTEILDLQMPRLYASLSYKDWINFNLSKSLFYCTIKLPGMKSLFNVLLNRILDRAEKYTSEDIEAIRIKLSNFPGFPDVETAENRIANNS</sequence>
<dbReference type="GeneID" id="107227269"/>
<dbReference type="PANTHER" id="PTHR37159:SF1">
    <property type="entry name" value="GH11867P"/>
    <property type="match status" value="1"/>
</dbReference>
<gene>
    <name evidence="3 4 5" type="primary">LOC107227269</name>
</gene>
<dbReference type="AlphaFoldDB" id="A0A6J0C915"/>
<evidence type="ECO:0000313" key="5">
    <source>
        <dbReference type="RefSeq" id="XP_015523858.2"/>
    </source>
</evidence>
<feature type="compositionally biased region" description="Basic and acidic residues" evidence="1">
    <location>
        <begin position="1"/>
        <end position="15"/>
    </location>
</feature>
<dbReference type="PANTHER" id="PTHR37159">
    <property type="entry name" value="GH11867P"/>
    <property type="match status" value="1"/>
</dbReference>
<dbReference type="RefSeq" id="XP_015523858.2">
    <property type="nucleotide sequence ID" value="XM_015668372.2"/>
</dbReference>